<sequence length="36" mass="4097">MGILFERPFYLTQVTTSCSFCPWSVTVKQSPSVDKL</sequence>
<name>A0A9P0CHT4_9CUCU</name>
<protein>
    <submittedName>
        <fullName evidence="1">Uncharacterized protein</fullName>
    </submittedName>
</protein>
<proteinExistence type="predicted"/>
<evidence type="ECO:0000313" key="2">
    <source>
        <dbReference type="Proteomes" id="UP001153636"/>
    </source>
</evidence>
<dbReference type="AlphaFoldDB" id="A0A9P0CHT4"/>
<keyword evidence="2" id="KW-1185">Reference proteome</keyword>
<dbReference type="EMBL" id="OV651813">
    <property type="protein sequence ID" value="CAH1098897.1"/>
    <property type="molecule type" value="Genomic_DNA"/>
</dbReference>
<accession>A0A9P0CHT4</accession>
<dbReference type="Proteomes" id="UP001153636">
    <property type="component" value="Chromosome 1"/>
</dbReference>
<reference evidence="1" key="1">
    <citation type="submission" date="2022-01" db="EMBL/GenBank/DDBJ databases">
        <authorList>
            <person name="King R."/>
        </authorList>
    </citation>
    <scope>NUCLEOTIDE SEQUENCE</scope>
</reference>
<dbReference type="PROSITE" id="PS51257">
    <property type="entry name" value="PROKAR_LIPOPROTEIN"/>
    <property type="match status" value="1"/>
</dbReference>
<organism evidence="1 2">
    <name type="scientific">Psylliodes chrysocephalus</name>
    <dbReference type="NCBI Taxonomy" id="3402493"/>
    <lineage>
        <taxon>Eukaryota</taxon>
        <taxon>Metazoa</taxon>
        <taxon>Ecdysozoa</taxon>
        <taxon>Arthropoda</taxon>
        <taxon>Hexapoda</taxon>
        <taxon>Insecta</taxon>
        <taxon>Pterygota</taxon>
        <taxon>Neoptera</taxon>
        <taxon>Endopterygota</taxon>
        <taxon>Coleoptera</taxon>
        <taxon>Polyphaga</taxon>
        <taxon>Cucujiformia</taxon>
        <taxon>Chrysomeloidea</taxon>
        <taxon>Chrysomelidae</taxon>
        <taxon>Galerucinae</taxon>
        <taxon>Alticini</taxon>
        <taxon>Psylliodes</taxon>
    </lineage>
</organism>
<gene>
    <name evidence="1" type="ORF">PSYICH_LOCUS869</name>
</gene>
<evidence type="ECO:0000313" key="1">
    <source>
        <dbReference type="EMBL" id="CAH1098897.1"/>
    </source>
</evidence>